<dbReference type="EMBL" id="CAJVQB010062432">
    <property type="protein sequence ID" value="CAG8840249.1"/>
    <property type="molecule type" value="Genomic_DNA"/>
</dbReference>
<dbReference type="Proteomes" id="UP000789901">
    <property type="component" value="Unassembled WGS sequence"/>
</dbReference>
<name>A0ABN7WT68_GIGMA</name>
<evidence type="ECO:0000313" key="2">
    <source>
        <dbReference type="Proteomes" id="UP000789901"/>
    </source>
</evidence>
<proteinExistence type="predicted"/>
<protein>
    <submittedName>
        <fullName evidence="1">28201_t:CDS:1</fullName>
    </submittedName>
</protein>
<organism evidence="1 2">
    <name type="scientific">Gigaspora margarita</name>
    <dbReference type="NCBI Taxonomy" id="4874"/>
    <lineage>
        <taxon>Eukaryota</taxon>
        <taxon>Fungi</taxon>
        <taxon>Fungi incertae sedis</taxon>
        <taxon>Mucoromycota</taxon>
        <taxon>Glomeromycotina</taxon>
        <taxon>Glomeromycetes</taxon>
        <taxon>Diversisporales</taxon>
        <taxon>Gigasporaceae</taxon>
        <taxon>Gigaspora</taxon>
    </lineage>
</organism>
<evidence type="ECO:0000313" key="1">
    <source>
        <dbReference type="EMBL" id="CAG8840249.1"/>
    </source>
</evidence>
<keyword evidence="2" id="KW-1185">Reference proteome</keyword>
<reference evidence="1 2" key="1">
    <citation type="submission" date="2021-06" db="EMBL/GenBank/DDBJ databases">
        <authorList>
            <person name="Kallberg Y."/>
            <person name="Tangrot J."/>
            <person name="Rosling A."/>
        </authorList>
    </citation>
    <scope>NUCLEOTIDE SEQUENCE [LARGE SCALE GENOMIC DNA]</scope>
    <source>
        <strain evidence="1 2">120-4 pot B 10/14</strain>
    </source>
</reference>
<gene>
    <name evidence="1" type="ORF">GMARGA_LOCUS34825</name>
</gene>
<feature type="non-terminal residue" evidence="1">
    <location>
        <position position="1"/>
    </location>
</feature>
<accession>A0ABN7WT68</accession>
<sequence>VIHAERVIGCNSGYGPVFGGNFIMREDNKVWYYRHNDLNYEKQLRSGASFFSFNVFEVFQGLKD</sequence>
<comment type="caution">
    <text evidence="1">The sequence shown here is derived from an EMBL/GenBank/DDBJ whole genome shotgun (WGS) entry which is preliminary data.</text>
</comment>